<dbReference type="Pfam" id="PF13419">
    <property type="entry name" value="HAD_2"/>
    <property type="match status" value="1"/>
</dbReference>
<dbReference type="OMA" id="CVGAQKA"/>
<evidence type="ECO:0000313" key="1">
    <source>
        <dbReference type="EMBL" id="VVA28700.1"/>
    </source>
</evidence>
<dbReference type="InterPro" id="IPR041492">
    <property type="entry name" value="HAD_2"/>
</dbReference>
<dbReference type="InterPro" id="IPR023214">
    <property type="entry name" value="HAD_sf"/>
</dbReference>
<dbReference type="PANTHER" id="PTHR12725">
    <property type="entry name" value="HALOACID DEHALOGENASE-LIKE HYDROLASE"/>
    <property type="match status" value="1"/>
</dbReference>
<evidence type="ECO:0000313" key="2">
    <source>
        <dbReference type="Proteomes" id="UP000327085"/>
    </source>
</evidence>
<dbReference type="EMBL" id="CABIKO010000148">
    <property type="protein sequence ID" value="VVA28700.1"/>
    <property type="molecule type" value="Genomic_DNA"/>
</dbReference>
<sequence>MRVNLDHERKGWRGCGKTGNFWTKRVHIIQHLVQPWKPVNLVLAFYSGFLIEMEFDDRYSQAQRTKYDCLLFDLDDTLYPYSTGIATACRNNIEDYMVEKLGIERSIIPELGNLLYKNYGTTMAGLRAIGYDFDYDEYHSFVHGRLPYENIKPDPVLRNLLLNLPYRKIIFTNADKVHAAKALSRLGLEDCFEGIICFETLNPTHKSIVSDDEDDIEFVGPAAEVPATTTSSSQIFDIIGHFAQQNPTSKLPKTPIVCKPSEAAIERALKIANIDPQRTLFFEDSVRNIQAGKRVGLQTVLIGTSQRVKGADYALESIHNLREALPELWEVEMKSEVRYSGKVAVETSVTA</sequence>
<dbReference type="Proteomes" id="UP000327085">
    <property type="component" value="Chromosome 6"/>
</dbReference>
<protein>
    <submittedName>
        <fullName evidence="1">PREDICTED: C24B11 05</fullName>
    </submittedName>
</protein>
<dbReference type="AlphaFoldDB" id="A0A5E4FMF8"/>
<accession>A0A5E4FMF8</accession>
<dbReference type="SFLD" id="SFLDS00003">
    <property type="entry name" value="Haloacid_Dehalogenase"/>
    <property type="match status" value="1"/>
</dbReference>
<dbReference type="SFLD" id="SFLDG01132">
    <property type="entry name" value="C1.5.3:_5'-Nucleotidase_Like"/>
    <property type="match status" value="1"/>
</dbReference>
<name>A0A5E4FMF8_PRUDU</name>
<dbReference type="InterPro" id="IPR010237">
    <property type="entry name" value="Pyr-5-nucltdase"/>
</dbReference>
<dbReference type="Gene3D" id="3.40.50.1000">
    <property type="entry name" value="HAD superfamily/HAD-like"/>
    <property type="match status" value="1"/>
</dbReference>
<dbReference type="CDD" id="cd02604">
    <property type="entry name" value="HAD_5NT"/>
    <property type="match status" value="1"/>
</dbReference>
<dbReference type="NCBIfam" id="TIGR01993">
    <property type="entry name" value="Pyr-5-nucltdase"/>
    <property type="match status" value="1"/>
</dbReference>
<proteinExistence type="predicted"/>
<dbReference type="InParanoid" id="A0A5E4FMF8"/>
<dbReference type="SUPFAM" id="SSF56784">
    <property type="entry name" value="HAD-like"/>
    <property type="match status" value="1"/>
</dbReference>
<dbReference type="InterPro" id="IPR036412">
    <property type="entry name" value="HAD-like_sf"/>
</dbReference>
<dbReference type="InterPro" id="IPR006439">
    <property type="entry name" value="HAD-SF_hydro_IA"/>
</dbReference>
<reference evidence="2" key="1">
    <citation type="journal article" date="2020" name="Plant J.">
        <title>Transposons played a major role in the diversification between the closely related almond and peach genomes: results from the almond genome sequence.</title>
        <authorList>
            <person name="Alioto T."/>
            <person name="Alexiou K.G."/>
            <person name="Bardil A."/>
            <person name="Barteri F."/>
            <person name="Castanera R."/>
            <person name="Cruz F."/>
            <person name="Dhingra A."/>
            <person name="Duval H."/>
            <person name="Fernandez I Marti A."/>
            <person name="Frias L."/>
            <person name="Galan B."/>
            <person name="Garcia J.L."/>
            <person name="Howad W."/>
            <person name="Gomez-Garrido J."/>
            <person name="Gut M."/>
            <person name="Julca I."/>
            <person name="Morata J."/>
            <person name="Puigdomenech P."/>
            <person name="Ribeca P."/>
            <person name="Rubio Cabetas M.J."/>
            <person name="Vlasova A."/>
            <person name="Wirthensohn M."/>
            <person name="Garcia-Mas J."/>
            <person name="Gabaldon T."/>
            <person name="Casacuberta J.M."/>
            <person name="Arus P."/>
        </authorList>
    </citation>
    <scope>NUCLEOTIDE SEQUENCE [LARGE SCALE GENOMIC DNA]</scope>
    <source>
        <strain evidence="2">cv. Texas</strain>
    </source>
</reference>
<dbReference type="Gramene" id="VVA28700">
    <property type="protein sequence ID" value="VVA28700"/>
    <property type="gene ID" value="Prudul26B008995"/>
</dbReference>
<gene>
    <name evidence="1" type="ORF">ALMOND_2B008995</name>
</gene>
<dbReference type="FunCoup" id="A0A5E4FMF8">
    <property type="interactions" value="212"/>
</dbReference>
<dbReference type="NCBIfam" id="TIGR01509">
    <property type="entry name" value="HAD-SF-IA-v3"/>
    <property type="match status" value="1"/>
</dbReference>
<organism evidence="1 2">
    <name type="scientific">Prunus dulcis</name>
    <name type="common">Almond</name>
    <name type="synonym">Amygdalus dulcis</name>
    <dbReference type="NCBI Taxonomy" id="3755"/>
    <lineage>
        <taxon>Eukaryota</taxon>
        <taxon>Viridiplantae</taxon>
        <taxon>Streptophyta</taxon>
        <taxon>Embryophyta</taxon>
        <taxon>Tracheophyta</taxon>
        <taxon>Spermatophyta</taxon>
        <taxon>Magnoliopsida</taxon>
        <taxon>eudicotyledons</taxon>
        <taxon>Gunneridae</taxon>
        <taxon>Pentapetalae</taxon>
        <taxon>rosids</taxon>
        <taxon>fabids</taxon>
        <taxon>Rosales</taxon>
        <taxon>Rosaceae</taxon>
        <taxon>Amygdaloideae</taxon>
        <taxon>Amygdaleae</taxon>
        <taxon>Prunus</taxon>
    </lineage>
</organism>
<dbReference type="SFLD" id="SFLDG01129">
    <property type="entry name" value="C1.5:_HAD__Beta-PGM__Phosphata"/>
    <property type="match status" value="1"/>
</dbReference>
<dbReference type="PANTHER" id="PTHR12725:SF82">
    <property type="entry name" value="HALOACID DEHALOGENASE-LIKE HYDROLASE (HAD) SUPERFAMILY PROTEIN"/>
    <property type="match status" value="1"/>
</dbReference>